<dbReference type="Pfam" id="PF13087">
    <property type="entry name" value="AAA_12"/>
    <property type="match status" value="1"/>
</dbReference>
<dbReference type="Proteomes" id="UP001152523">
    <property type="component" value="Unassembled WGS sequence"/>
</dbReference>
<dbReference type="InterPro" id="IPR027417">
    <property type="entry name" value="P-loop_NTPase"/>
</dbReference>
<dbReference type="InterPro" id="IPR014016">
    <property type="entry name" value="UvrD-like_ATP-bd"/>
</dbReference>
<evidence type="ECO:0000256" key="6">
    <source>
        <dbReference type="PROSITE-ProRule" id="PRU00560"/>
    </source>
</evidence>
<dbReference type="Gene3D" id="3.40.50.300">
    <property type="entry name" value="P-loop containing nucleotide triphosphate hydrolases"/>
    <property type="match status" value="4"/>
</dbReference>
<dbReference type="Pfam" id="PF20073">
    <property type="entry name" value="DUF6469"/>
    <property type="match status" value="1"/>
</dbReference>
<dbReference type="Pfam" id="PF00580">
    <property type="entry name" value="UvrD-helicase"/>
    <property type="match status" value="1"/>
</dbReference>
<dbReference type="InterPro" id="IPR041679">
    <property type="entry name" value="DNA2/NAM7-like_C"/>
</dbReference>
<keyword evidence="3 6" id="KW-0378">Hydrolase</keyword>
<dbReference type="GO" id="GO:0009536">
    <property type="term" value="C:plastid"/>
    <property type="evidence" value="ECO:0007669"/>
    <property type="project" value="UniProtKB-SubCell"/>
</dbReference>
<feature type="coiled-coil region" evidence="7">
    <location>
        <begin position="2809"/>
        <end position="2836"/>
    </location>
</feature>
<gene>
    <name evidence="10" type="ORF">CEPIT_LOCUS31388</name>
</gene>
<dbReference type="FunFam" id="3.40.50.300:FF:000326">
    <property type="entry name" value="P-loop containing nucleoside triphosphate hydrolase"/>
    <property type="match status" value="1"/>
</dbReference>
<feature type="domain" description="UvrD-like helicase ATP-binding" evidence="9">
    <location>
        <begin position="1191"/>
        <end position="1599"/>
    </location>
</feature>
<evidence type="ECO:0000256" key="2">
    <source>
        <dbReference type="ARBA" id="ARBA00022741"/>
    </source>
</evidence>
<accession>A0AAV0F7A2</accession>
<dbReference type="Pfam" id="PF13086">
    <property type="entry name" value="AAA_11"/>
    <property type="match status" value="1"/>
</dbReference>
<evidence type="ECO:0000259" key="9">
    <source>
        <dbReference type="PROSITE" id="PS51198"/>
    </source>
</evidence>
<dbReference type="InterPro" id="IPR047187">
    <property type="entry name" value="SF1_C_Upf1"/>
</dbReference>
<evidence type="ECO:0000256" key="4">
    <source>
        <dbReference type="ARBA" id="ARBA00022806"/>
    </source>
</evidence>
<name>A0AAV0F7A2_9ASTE</name>
<dbReference type="EMBL" id="CAMAPF010000966">
    <property type="protein sequence ID" value="CAH9131422.1"/>
    <property type="molecule type" value="Genomic_DNA"/>
</dbReference>
<feature type="region of interest" description="Disordered" evidence="8">
    <location>
        <begin position="1"/>
        <end position="130"/>
    </location>
</feature>
<keyword evidence="5 6" id="KW-0067">ATP-binding</keyword>
<feature type="compositionally biased region" description="Polar residues" evidence="8">
    <location>
        <begin position="1"/>
        <end position="14"/>
    </location>
</feature>
<comment type="subcellular location">
    <subcellularLocation>
        <location evidence="1">Plastid</location>
    </subcellularLocation>
</comment>
<organism evidence="10 11">
    <name type="scientific">Cuscuta epithymum</name>
    <dbReference type="NCBI Taxonomy" id="186058"/>
    <lineage>
        <taxon>Eukaryota</taxon>
        <taxon>Viridiplantae</taxon>
        <taxon>Streptophyta</taxon>
        <taxon>Embryophyta</taxon>
        <taxon>Tracheophyta</taxon>
        <taxon>Spermatophyta</taxon>
        <taxon>Magnoliopsida</taxon>
        <taxon>eudicotyledons</taxon>
        <taxon>Gunneridae</taxon>
        <taxon>Pentapetalae</taxon>
        <taxon>asterids</taxon>
        <taxon>lamiids</taxon>
        <taxon>Solanales</taxon>
        <taxon>Convolvulaceae</taxon>
        <taxon>Cuscuteae</taxon>
        <taxon>Cuscuta</taxon>
        <taxon>Cuscuta subgen. Cuscuta</taxon>
    </lineage>
</organism>
<dbReference type="PANTHER" id="PTHR21529:SF4">
    <property type="entry name" value="TPR AND ANKYRIN REPEAT-CONTAINING PROTEIN 1"/>
    <property type="match status" value="1"/>
</dbReference>
<sequence>MGGASSSTKNTEWRPNNDLADTGEASSSTVKREWQQNNDLTDMGGASSTVNMECLPNKDLTDMGGASTSTTKRDWQPNNDLTDMGGASSCTTKRDWQPSHGLTDMGGASSSTTKRDWQPSHGLTDMGGASSTVNMECQPKNDLTAIELHDIVLSWSIHDIFNDNLYKDQVQKIPDAFHSRDHYLSSYAFPLLEETRATVASSMEAIDKAPFAEVASFELVNGPGKVIHYKVKVDFWKTRVSDGEEYRTLPGDLVIISVTKLETVSDLNRVGWDWTLASVVNVTDGDGYLSTNFKVKMAKDFDTRIGRHTTVHIVFLVNFTSSKMIWNAFRMNLTSTISESIQQTKNINILDAILNKKTESDKKCYTCCPHGGNGSASTEKIKDDFLSKLNESQANAVVTCLERVNCDHMSHVDLIWGPPGTGKTTTISELLFLLLKKKCRTLICAPTNEAITQVAARVIKLVKKSYLDKSLKQNLFPLGDVLLFGDNPRMKLGEDIEEMYLNHRIDRLLECLEPLTGWRHCIESAICFLQVALPEYEMTKDSAKPISFAAFKSRFEQVVSHLRRCMLIMCTHMPTQFIQENNFRAITSLMCHLDALSETLFVKSVMSEELKDIVYEQENSEVLSESYVDTSSLVCLKNQCLSLLKTLLHSLLHLPSSLSRAEMTEFCLELPSLVFCTSSSSFKMDLVKMRPFNLLVIDEASQLTECESILLLQLPGLKHAILVGDECQLPAIVHSKVSDEAGFGKSLFERLSSSGHSKLMLDVQYRMHPAISCFPNFSFYNNQIKDAPNVRSTTYERQYLQGRMFGPYSFISVPSGKEELEDFGHSRRNMVEVAIVIKIVQKLFKFWRSSGRKIRIGVVSHYAAQVAAIKDYIGRKYDNHTGFAIKVRTVNGFQGGQEDIIILSTVRSNCAGTIGFLSNVHITNVALTRARHSLWILGNERTLVHSNSLWEGLVLDAKERQCFFSAAEDSDLSKTILDVKAELDQLDDLLNADSILFTNQRWKVLLSENFKRSYKKLVSSYLKKAVLTLLLKLAGGWRPKRKCVDLACGNSPMVVKRFNVEGLFILCTVDIQKVVKYTQVLKAWDLIPIHEVEKISNRLDSIFSMYTVEFINLCKQKCLDGDLEVPKVWPASLILKRFKNHSERLDNESKCCVVENSRVSESLLLMKFYSLSSGIVNHLLSGNLCEEIDIPFEVSDEEREIIQFGRSSFILGRSGTGKTTVLTMKLFQKEQRHHLAVEGVMKEESNEINVISKYGGESSFSKAEITALSQTNDKEKMTTTLRQLFVTVSSKLCNAVKQQVSHLKRFAQGEKFSGDNGLLDMMDDLDGLFHLKDIPNSFVGIPKTKYPLVLTFRKFLMMLDGTLGSSYFDRLQCKHSFSQDTMSRSVTIEAFIRTREVNFDRFRTLYWPHFNTQWTKNLDAAKVYTEIFSHIKGGLRVGKAHDAKLSRDKYISLSDSRVSTLDENRREQIYDIFLDYEKMKRKRGDFDFADLVNDLHFRLNEEKWEGDKMDFVYIDEVQDLTMRQILLFKYVCENVDEGFVFSGDTAQTIARGIDFRFEDIRTLFYEEFVMKKKLGSDARRKDKGHLAKVFCLLHNFRTHAGVLRLAQSVVDIISHYFPLSIDTLPPETSLIDGEAPMLLGHGSNENAIVSIFGKSGNVSRKMVGFGADQVILVRDDSAKKEVSNLIGKQALILTIVECKGLEFQDVLLYDFFGSSPLRNQWRIVYEFMISKRPELVETRLLSFPRFSETKHTILCSELKQLYVAITRTRQRLWICESVEEFSKPMFDYWITMGLVEARDVDESLAQAMRMASTPDQWKSRGLKLLREKNYEMAIMCFQRAGERDLEKQAKASRLREAADRKRDSNPTVSSTYLREAAEIFESIRNFKSAGQCFFDLKEYVLAGNNYLKCGEQKTAAELFTLAGNYKDAADIYAKQNCFTNCLSVCRKGRLYDHGLQYIEQWEKHAVKYNGMDITWDEIDRIAQEFLAMSASSYLKCDDKKSMMKFVRAFKSMDDKRKFLRSIQCLDELLLLEEESGHFAEAAELANLKGDVLLEAELLGKAGNFSKASSHILWYVLANSLWVCGCEPWPLKSFTSKKELLKKAISLARNESDLFYESVCTEAKVLEHEQCKLSELRCALSDSQKCANLRCEILCLRKIIDAHCEVKASKYTWEDDYPVDLKFTDDTMFANQLSIGSLCHFWNLWKKNVLEVLESLNCLEVTQDFGKYKGFGEFCLNYFGVRRRFTDMKASSLQLLKPDAEWVIKRFYQNYLRQSKNLVSIDEQHFITAARNYWQNEMIYVGVKVLEIFESLYIFSVESSSDFSQSMCLISIYQISKFLLESKELNCKNYERKLQKFFQLSMKYFEKVFPIHFQKSMDKHMISLRGTDVSRCLLEDFIRHDLISRKGEDTTLGQIGRMMMIWFGSAKPADELLNKILYRIRKDSAWRTFIEILMQSDEVPLNGSVSVDSLETLPVGQIEEEFKLVYGFFEALRETYGADWQNMFDYISPHCFLYLVEHLLFLVFSSSSGFFYATKSSFLECLMFQKPGARVIPSFLTQLSRSEIYMFYKFILTIVEELLFKRPETIRWIEKYKIKSINDYHKLLVLRLVVILCSLCMNSTTEESLYVLDCVLNTHDISSELPREFSQVFRQTCSNRDKVTEALLTIGNPAILVFLDETSPKIMCPLDVIPIRLGAGSSRESIAKMLLQSNNVASTRQEDEVIKENTCSLTPLMGSAVDNGMKSSVMESSSVNKKSMLKGEDSCSLRMKWRVLEELSASLKLQEDLDECIKFTAAVANYVSGKEGAPSGEGENICEEVETMLQELKELSDKLDMSNMEDEERHESIVELQKRLLSR</sequence>
<dbReference type="InterPro" id="IPR045529">
    <property type="entry name" value="DUF6469"/>
</dbReference>
<dbReference type="SUPFAM" id="SSF52540">
    <property type="entry name" value="P-loop containing nucleoside triphosphate hydrolases"/>
    <property type="match status" value="2"/>
</dbReference>
<dbReference type="InterPro" id="IPR041677">
    <property type="entry name" value="DNA2/NAM7_AAA_11"/>
</dbReference>
<protein>
    <recommendedName>
        <fullName evidence="9">UvrD-like helicase ATP-binding domain-containing protein</fullName>
    </recommendedName>
</protein>
<evidence type="ECO:0000256" key="1">
    <source>
        <dbReference type="ARBA" id="ARBA00004474"/>
    </source>
</evidence>
<feature type="compositionally biased region" description="Polar residues" evidence="8">
    <location>
        <begin position="66"/>
        <end position="81"/>
    </location>
</feature>
<comment type="caution">
    <text evidence="10">The sequence shown here is derived from an EMBL/GenBank/DDBJ whole genome shotgun (WGS) entry which is preliminary data.</text>
</comment>
<evidence type="ECO:0000313" key="10">
    <source>
        <dbReference type="EMBL" id="CAH9131422.1"/>
    </source>
</evidence>
<reference evidence="10" key="1">
    <citation type="submission" date="2022-07" db="EMBL/GenBank/DDBJ databases">
        <authorList>
            <person name="Macas J."/>
            <person name="Novak P."/>
            <person name="Neumann P."/>
        </authorList>
    </citation>
    <scope>NUCLEOTIDE SEQUENCE</scope>
</reference>
<keyword evidence="11" id="KW-1185">Reference proteome</keyword>
<dbReference type="PROSITE" id="PS51198">
    <property type="entry name" value="UVRD_HELICASE_ATP_BIND"/>
    <property type="match status" value="1"/>
</dbReference>
<dbReference type="InterPro" id="IPR039904">
    <property type="entry name" value="TRANK1"/>
</dbReference>
<dbReference type="GO" id="GO:0005694">
    <property type="term" value="C:chromosome"/>
    <property type="evidence" value="ECO:0007669"/>
    <property type="project" value="UniProtKB-ARBA"/>
</dbReference>
<dbReference type="PANTHER" id="PTHR21529">
    <property type="entry name" value="MAMMARY TURMOR VIRUS RECEPTOR HOMOLOG 1, 2 MTVR1, 2"/>
    <property type="match status" value="1"/>
</dbReference>
<keyword evidence="4 6" id="KW-0347">Helicase</keyword>
<feature type="non-terminal residue" evidence="10">
    <location>
        <position position="2854"/>
    </location>
</feature>
<dbReference type="GO" id="GO:0005524">
    <property type="term" value="F:ATP binding"/>
    <property type="evidence" value="ECO:0007669"/>
    <property type="project" value="UniProtKB-UniRule"/>
</dbReference>
<evidence type="ECO:0000256" key="7">
    <source>
        <dbReference type="SAM" id="Coils"/>
    </source>
</evidence>
<evidence type="ECO:0000256" key="8">
    <source>
        <dbReference type="SAM" id="MobiDB-lite"/>
    </source>
</evidence>
<evidence type="ECO:0000256" key="5">
    <source>
        <dbReference type="ARBA" id="ARBA00022840"/>
    </source>
</evidence>
<proteinExistence type="predicted"/>
<feature type="compositionally biased region" description="Polar residues" evidence="8">
    <location>
        <begin position="24"/>
        <end position="51"/>
    </location>
</feature>
<dbReference type="CDD" id="cd18808">
    <property type="entry name" value="SF1_C_Upf1"/>
    <property type="match status" value="1"/>
</dbReference>
<keyword evidence="2 6" id="KW-0547">Nucleotide-binding</keyword>
<evidence type="ECO:0000313" key="11">
    <source>
        <dbReference type="Proteomes" id="UP001152523"/>
    </source>
</evidence>
<dbReference type="GO" id="GO:0016787">
    <property type="term" value="F:hydrolase activity"/>
    <property type="evidence" value="ECO:0007669"/>
    <property type="project" value="UniProtKB-UniRule"/>
</dbReference>
<dbReference type="GO" id="GO:0004386">
    <property type="term" value="F:helicase activity"/>
    <property type="evidence" value="ECO:0007669"/>
    <property type="project" value="UniProtKB-UniRule"/>
</dbReference>
<keyword evidence="7" id="KW-0175">Coiled coil</keyword>
<evidence type="ECO:0000256" key="3">
    <source>
        <dbReference type="ARBA" id="ARBA00022801"/>
    </source>
</evidence>
<feature type="binding site" evidence="6">
    <location>
        <begin position="1212"/>
        <end position="1219"/>
    </location>
    <ligand>
        <name>ATP</name>
        <dbReference type="ChEBI" id="CHEBI:30616"/>
    </ligand>
</feature>